<keyword evidence="5" id="KW-0460">Magnesium</keyword>
<comment type="similarity">
    <text evidence="2 7">Belongs to the FPP/GGPP synthase family.</text>
</comment>
<comment type="caution">
    <text evidence="8">The sequence shown here is derived from an EMBL/GenBank/DDBJ whole genome shotgun (WGS) entry which is preliminary data.</text>
</comment>
<dbReference type="InterPro" id="IPR033749">
    <property type="entry name" value="Polyprenyl_synt_CS"/>
</dbReference>
<dbReference type="GO" id="GO:0046872">
    <property type="term" value="F:metal ion binding"/>
    <property type="evidence" value="ECO:0007669"/>
    <property type="project" value="UniProtKB-KW"/>
</dbReference>
<dbReference type="GO" id="GO:0004659">
    <property type="term" value="F:prenyltransferase activity"/>
    <property type="evidence" value="ECO:0007669"/>
    <property type="project" value="InterPro"/>
</dbReference>
<protein>
    <submittedName>
        <fullName evidence="8">Polyprenyl synthetase family protein</fullName>
    </submittedName>
</protein>
<dbReference type="Gene3D" id="1.10.600.10">
    <property type="entry name" value="Farnesyl Diphosphate Synthase"/>
    <property type="match status" value="1"/>
</dbReference>
<dbReference type="Proteomes" id="UP000319148">
    <property type="component" value="Unassembled WGS sequence"/>
</dbReference>
<dbReference type="PROSITE" id="PS00723">
    <property type="entry name" value="POLYPRENYL_SYNTHASE_1"/>
    <property type="match status" value="1"/>
</dbReference>
<dbReference type="SFLD" id="SFLDG01017">
    <property type="entry name" value="Polyprenyl_Transferase_Like"/>
    <property type="match status" value="1"/>
</dbReference>
<dbReference type="NCBIfam" id="NF045485">
    <property type="entry name" value="FPPsyn"/>
    <property type="match status" value="1"/>
</dbReference>
<evidence type="ECO:0000256" key="1">
    <source>
        <dbReference type="ARBA" id="ARBA00001946"/>
    </source>
</evidence>
<evidence type="ECO:0000256" key="5">
    <source>
        <dbReference type="ARBA" id="ARBA00022842"/>
    </source>
</evidence>
<dbReference type="SFLD" id="SFLDS00005">
    <property type="entry name" value="Isoprenoid_Synthase_Type_I"/>
    <property type="match status" value="1"/>
</dbReference>
<dbReference type="RefSeq" id="WP_139941824.1">
    <property type="nucleotide sequence ID" value="NZ_JBHSYP010000005.1"/>
</dbReference>
<reference evidence="9" key="1">
    <citation type="submission" date="2019-06" db="EMBL/GenBank/DDBJ databases">
        <title>The complete genome of Emcibacter congregatus ZYLT.</title>
        <authorList>
            <person name="Zhao Z."/>
        </authorList>
    </citation>
    <scope>NUCLEOTIDE SEQUENCE [LARGE SCALE GENOMIC DNA]</scope>
    <source>
        <strain evidence="9">MCCC 1A06723</strain>
    </source>
</reference>
<dbReference type="FunFam" id="1.10.600.10:FF:000001">
    <property type="entry name" value="Geranylgeranyl diphosphate synthase"/>
    <property type="match status" value="1"/>
</dbReference>
<evidence type="ECO:0000256" key="6">
    <source>
        <dbReference type="ARBA" id="ARBA00023229"/>
    </source>
</evidence>
<dbReference type="GO" id="GO:0005737">
    <property type="term" value="C:cytoplasm"/>
    <property type="evidence" value="ECO:0007669"/>
    <property type="project" value="UniProtKB-ARBA"/>
</dbReference>
<dbReference type="PANTHER" id="PTHR43281">
    <property type="entry name" value="FARNESYL DIPHOSPHATE SYNTHASE"/>
    <property type="match status" value="1"/>
</dbReference>
<dbReference type="PANTHER" id="PTHR43281:SF1">
    <property type="entry name" value="FARNESYL DIPHOSPHATE SYNTHASE"/>
    <property type="match status" value="1"/>
</dbReference>
<gene>
    <name evidence="8" type="ORF">FIV46_15435</name>
</gene>
<accession>A0A501PAU0</accession>
<keyword evidence="4" id="KW-0479">Metal-binding</keyword>
<dbReference type="GO" id="GO:0016114">
    <property type="term" value="P:terpenoid biosynthetic process"/>
    <property type="evidence" value="ECO:0007669"/>
    <property type="project" value="UniProtKB-ARBA"/>
</dbReference>
<evidence type="ECO:0000256" key="2">
    <source>
        <dbReference type="ARBA" id="ARBA00006706"/>
    </source>
</evidence>
<dbReference type="Pfam" id="PF00348">
    <property type="entry name" value="polyprenyl_synt"/>
    <property type="match status" value="1"/>
</dbReference>
<comment type="cofactor">
    <cofactor evidence="1">
        <name>Mg(2+)</name>
        <dbReference type="ChEBI" id="CHEBI:18420"/>
    </cofactor>
</comment>
<keyword evidence="6" id="KW-0414">Isoprene biosynthesis</keyword>
<keyword evidence="3 7" id="KW-0808">Transferase</keyword>
<dbReference type="SUPFAM" id="SSF48576">
    <property type="entry name" value="Terpenoid synthases"/>
    <property type="match status" value="1"/>
</dbReference>
<dbReference type="AlphaFoldDB" id="A0A501PAU0"/>
<dbReference type="InterPro" id="IPR000092">
    <property type="entry name" value="Polyprenyl_synt"/>
</dbReference>
<name>A0A501PAU0_9PROT</name>
<dbReference type="EMBL" id="VFIY01000018">
    <property type="protein sequence ID" value="TPD57509.1"/>
    <property type="molecule type" value="Genomic_DNA"/>
</dbReference>
<proteinExistence type="inferred from homology"/>
<evidence type="ECO:0000256" key="3">
    <source>
        <dbReference type="ARBA" id="ARBA00022679"/>
    </source>
</evidence>
<evidence type="ECO:0000256" key="4">
    <source>
        <dbReference type="ARBA" id="ARBA00022723"/>
    </source>
</evidence>
<dbReference type="OrthoDB" id="9805316at2"/>
<evidence type="ECO:0000256" key="7">
    <source>
        <dbReference type="RuleBase" id="RU004466"/>
    </source>
</evidence>
<sequence>MTMNADTSLARLALKETAESLEKQLTKLLPKADGLEARVVEAMDYALMAGGKRLRPFLVMQGAKLFSVSEQAALQVAAAVECAHTYSLIHDDLPCMDDDDMRRGQPSVHKKFDEATAVLAGDALLTLAFEILADEKTHADPRVRCELVAAFARALGAQGMVGGQMFDLAAENRDLDQFSITRMQNMKTGALIVFSCEAGAILGKADGRRRHALKGYAHDLGLAFQIVDDLLDKEGDSEELGKTAGKDEDAGKATLVSLLGVERARTQAEMLIAQAIEHLEIFAEKADVLRSMAHFVIHRAS</sequence>
<dbReference type="InterPro" id="IPR053378">
    <property type="entry name" value="Prenyl_diphosphate_synthase"/>
</dbReference>
<dbReference type="PROSITE" id="PS00444">
    <property type="entry name" value="POLYPRENYL_SYNTHASE_2"/>
    <property type="match status" value="1"/>
</dbReference>
<dbReference type="CDD" id="cd00685">
    <property type="entry name" value="Trans_IPPS_HT"/>
    <property type="match status" value="1"/>
</dbReference>
<dbReference type="InterPro" id="IPR008949">
    <property type="entry name" value="Isoprenoid_synthase_dom_sf"/>
</dbReference>
<evidence type="ECO:0000313" key="8">
    <source>
        <dbReference type="EMBL" id="TPD57509.1"/>
    </source>
</evidence>
<evidence type="ECO:0000313" key="9">
    <source>
        <dbReference type="Proteomes" id="UP000319148"/>
    </source>
</evidence>
<organism evidence="8 9">
    <name type="scientific">Emcibacter nanhaiensis</name>
    <dbReference type="NCBI Taxonomy" id="1505037"/>
    <lineage>
        <taxon>Bacteria</taxon>
        <taxon>Pseudomonadati</taxon>
        <taxon>Pseudomonadota</taxon>
        <taxon>Alphaproteobacteria</taxon>
        <taxon>Emcibacterales</taxon>
        <taxon>Emcibacteraceae</taxon>
        <taxon>Emcibacter</taxon>
    </lineage>
</organism>
<keyword evidence="9" id="KW-1185">Reference proteome</keyword>